<dbReference type="EMBL" id="JBHTMU010000020">
    <property type="protein sequence ID" value="MFD1343202.1"/>
    <property type="molecule type" value="Genomic_DNA"/>
</dbReference>
<accession>A0ABW3ZKB1</accession>
<protein>
    <submittedName>
        <fullName evidence="2">TadE/TadG family type IV pilus assembly protein</fullName>
    </submittedName>
</protein>
<reference evidence="3" key="1">
    <citation type="journal article" date="2019" name="Int. J. Syst. Evol. Microbiol.">
        <title>The Global Catalogue of Microorganisms (GCM) 10K type strain sequencing project: providing services to taxonomists for standard genome sequencing and annotation.</title>
        <authorList>
            <consortium name="The Broad Institute Genomics Platform"/>
            <consortium name="The Broad Institute Genome Sequencing Center for Infectious Disease"/>
            <person name="Wu L."/>
            <person name="Ma J."/>
        </authorList>
    </citation>
    <scope>NUCLEOTIDE SEQUENCE [LARGE SCALE GENOMIC DNA]</scope>
    <source>
        <strain evidence="3">CCUG 62953</strain>
    </source>
</reference>
<keyword evidence="1" id="KW-1133">Transmembrane helix</keyword>
<evidence type="ECO:0000313" key="2">
    <source>
        <dbReference type="EMBL" id="MFD1343202.1"/>
    </source>
</evidence>
<comment type="caution">
    <text evidence="2">The sequence shown here is derived from an EMBL/GenBank/DDBJ whole genome shotgun (WGS) entry which is preliminary data.</text>
</comment>
<organism evidence="2 3">
    <name type="scientific">Litorisediminicola beolgyonensis</name>
    <dbReference type="NCBI Taxonomy" id="1173614"/>
    <lineage>
        <taxon>Bacteria</taxon>
        <taxon>Pseudomonadati</taxon>
        <taxon>Pseudomonadota</taxon>
        <taxon>Alphaproteobacteria</taxon>
        <taxon>Rhodobacterales</taxon>
        <taxon>Paracoccaceae</taxon>
        <taxon>Litorisediminicola</taxon>
    </lineage>
</organism>
<dbReference type="RefSeq" id="WP_386803942.1">
    <property type="nucleotide sequence ID" value="NZ_JBHTMU010000020.1"/>
</dbReference>
<evidence type="ECO:0000256" key="1">
    <source>
        <dbReference type="SAM" id="Phobius"/>
    </source>
</evidence>
<keyword evidence="1" id="KW-0812">Transmembrane</keyword>
<dbReference type="Proteomes" id="UP001597135">
    <property type="component" value="Unassembled WGS sequence"/>
</dbReference>
<proteinExistence type="predicted"/>
<keyword evidence="3" id="KW-1185">Reference proteome</keyword>
<name>A0ABW3ZKB1_9RHOB</name>
<sequence length="178" mass="19676">MIRATLNLLRRFRASESGSAVIPFALWTPVFVGVILSGIELSATTMRHTALERALDETVRDVRLGTGTLYNHASLKQSICDRAAVLPGCVDNLQLEMVRMKIRDWTDPSDTARCVDHSDNVAPVVSFEYGRDNELMLLRACFKYKPISPATWMGNALRKDGAGYTAIVSKAAFVQEPS</sequence>
<evidence type="ECO:0000313" key="3">
    <source>
        <dbReference type="Proteomes" id="UP001597135"/>
    </source>
</evidence>
<keyword evidence="1" id="KW-0472">Membrane</keyword>
<feature type="transmembrane region" description="Helical" evidence="1">
    <location>
        <begin position="20"/>
        <end position="39"/>
    </location>
</feature>
<gene>
    <name evidence="2" type="ORF">ACFQ4E_12290</name>
</gene>